<dbReference type="EMBL" id="DS749881">
    <property type="protein sequence ID" value="EEC08020.1"/>
    <property type="molecule type" value="Genomic_DNA"/>
</dbReference>
<dbReference type="Proteomes" id="UP000001555">
    <property type="component" value="Unassembled WGS sequence"/>
</dbReference>
<sequence>MRQEVLSHTCRDILAGVPFFASADPGFTNDIAAKLKAEFYQPKDGRWHKSRAGRS</sequence>
<gene>
    <name evidence="1" type="ORF">IscW_ISCW006435</name>
</gene>
<keyword evidence="3" id="KW-1185">Reference proteome</keyword>
<dbReference type="InterPro" id="IPR014710">
    <property type="entry name" value="RmlC-like_jellyroll"/>
</dbReference>
<evidence type="ECO:0000313" key="3">
    <source>
        <dbReference type="Proteomes" id="UP000001555"/>
    </source>
</evidence>
<dbReference type="SUPFAM" id="SSF51206">
    <property type="entry name" value="cAMP-binding domain-like"/>
    <property type="match status" value="1"/>
</dbReference>
<organism>
    <name type="scientific">Ixodes scapularis</name>
    <name type="common">Black-legged tick</name>
    <name type="synonym">Deer tick</name>
    <dbReference type="NCBI Taxonomy" id="6945"/>
    <lineage>
        <taxon>Eukaryota</taxon>
        <taxon>Metazoa</taxon>
        <taxon>Ecdysozoa</taxon>
        <taxon>Arthropoda</taxon>
        <taxon>Chelicerata</taxon>
        <taxon>Arachnida</taxon>
        <taxon>Acari</taxon>
        <taxon>Parasitiformes</taxon>
        <taxon>Ixodida</taxon>
        <taxon>Ixodoidea</taxon>
        <taxon>Ixodidae</taxon>
        <taxon>Ixodinae</taxon>
        <taxon>Ixodes</taxon>
    </lineage>
</organism>
<dbReference type="VEuPathDB" id="VectorBase:ISCW006435"/>
<dbReference type="PaxDb" id="6945-B7PN48"/>
<evidence type="ECO:0000313" key="1">
    <source>
        <dbReference type="EMBL" id="EEC08020.1"/>
    </source>
</evidence>
<dbReference type="HOGENOM" id="CLU_3034679_0_0_1"/>
<dbReference type="EnsemblMetazoa" id="ISCW006435-RA">
    <property type="protein sequence ID" value="ISCW006435-PA"/>
    <property type="gene ID" value="ISCW006435"/>
</dbReference>
<dbReference type="InParanoid" id="B7PN48"/>
<evidence type="ECO:0000313" key="2">
    <source>
        <dbReference type="EnsemblMetazoa" id="ISCW006435-PA"/>
    </source>
</evidence>
<proteinExistence type="predicted"/>
<reference evidence="2" key="2">
    <citation type="submission" date="2020-05" db="UniProtKB">
        <authorList>
            <consortium name="EnsemblMetazoa"/>
        </authorList>
    </citation>
    <scope>IDENTIFICATION</scope>
    <source>
        <strain evidence="2">wikel</strain>
    </source>
</reference>
<dbReference type="EMBL" id="ABJB010119299">
    <property type="status" value="NOT_ANNOTATED_CDS"/>
    <property type="molecule type" value="Genomic_DNA"/>
</dbReference>
<name>B7PN48_IXOSC</name>
<dbReference type="InterPro" id="IPR018490">
    <property type="entry name" value="cNMP-bd_dom_sf"/>
</dbReference>
<reference evidence="1 3" key="1">
    <citation type="submission" date="2008-03" db="EMBL/GenBank/DDBJ databases">
        <title>Annotation of Ixodes scapularis.</title>
        <authorList>
            <consortium name="Ixodes scapularis Genome Project Consortium"/>
            <person name="Caler E."/>
            <person name="Hannick L.I."/>
            <person name="Bidwell S."/>
            <person name="Joardar V."/>
            <person name="Thiagarajan M."/>
            <person name="Amedeo P."/>
            <person name="Galinsky K.J."/>
            <person name="Schobel S."/>
            <person name="Inman J."/>
            <person name="Hostetler J."/>
            <person name="Miller J."/>
            <person name="Hammond M."/>
            <person name="Megy K."/>
            <person name="Lawson D."/>
            <person name="Kodira C."/>
            <person name="Sutton G."/>
            <person name="Meyer J."/>
            <person name="Hill C.A."/>
            <person name="Birren B."/>
            <person name="Nene V."/>
            <person name="Collins F."/>
            <person name="Alarcon-Chaidez F."/>
            <person name="Wikel S."/>
            <person name="Strausberg R."/>
        </authorList>
    </citation>
    <scope>NUCLEOTIDE SEQUENCE [LARGE SCALE GENOMIC DNA]</scope>
    <source>
        <strain evidence="3">Wikel</strain>
        <strain evidence="1">Wikel colony</strain>
    </source>
</reference>
<dbReference type="AlphaFoldDB" id="B7PN48"/>
<protein>
    <submittedName>
        <fullName evidence="1 2">Uncharacterized protein</fullName>
    </submittedName>
</protein>
<dbReference type="Gene3D" id="2.60.120.10">
    <property type="entry name" value="Jelly Rolls"/>
    <property type="match status" value="1"/>
</dbReference>
<accession>B7PN48</accession>